<gene>
    <name evidence="13" type="ORF">E5355_02715</name>
</gene>
<evidence type="ECO:0000256" key="7">
    <source>
        <dbReference type="ARBA" id="ARBA00023237"/>
    </source>
</evidence>
<reference evidence="13 14" key="1">
    <citation type="submission" date="2019-04" db="EMBL/GenBank/DDBJ databases">
        <title>Microbes associate with the intestines of laboratory mice.</title>
        <authorList>
            <person name="Navarre W."/>
            <person name="Wong E."/>
            <person name="Huang K."/>
            <person name="Tropini C."/>
            <person name="Ng K."/>
            <person name="Yu B."/>
        </authorList>
    </citation>
    <scope>NUCLEOTIDE SEQUENCE [LARGE SCALE GENOMIC DNA]</scope>
    <source>
        <strain evidence="13 14">NM69_E16B</strain>
    </source>
</reference>
<evidence type="ECO:0000256" key="1">
    <source>
        <dbReference type="ARBA" id="ARBA00004571"/>
    </source>
</evidence>
<keyword evidence="7 8" id="KW-0998">Cell outer membrane</keyword>
<keyword evidence="2 8" id="KW-0813">Transport</keyword>
<dbReference type="InterPro" id="IPR023996">
    <property type="entry name" value="TonB-dep_OMP_SusC/RagA"/>
</dbReference>
<dbReference type="Pfam" id="PF00593">
    <property type="entry name" value="TonB_dep_Rec_b-barrel"/>
    <property type="match status" value="1"/>
</dbReference>
<dbReference type="InterPro" id="IPR036942">
    <property type="entry name" value="Beta-barrel_TonB_sf"/>
</dbReference>
<evidence type="ECO:0000256" key="2">
    <source>
        <dbReference type="ARBA" id="ARBA00022448"/>
    </source>
</evidence>
<dbReference type="NCBIfam" id="TIGR04056">
    <property type="entry name" value="OMP_RagA_SusC"/>
    <property type="match status" value="1"/>
</dbReference>
<keyword evidence="5 9" id="KW-0798">TonB box</keyword>
<feature type="domain" description="TonB-dependent receptor plug" evidence="12">
    <location>
        <begin position="119"/>
        <end position="225"/>
    </location>
</feature>
<evidence type="ECO:0000256" key="3">
    <source>
        <dbReference type="ARBA" id="ARBA00022452"/>
    </source>
</evidence>
<dbReference type="Pfam" id="PF07715">
    <property type="entry name" value="Plug"/>
    <property type="match status" value="1"/>
</dbReference>
<evidence type="ECO:0000256" key="9">
    <source>
        <dbReference type="RuleBase" id="RU003357"/>
    </source>
</evidence>
<evidence type="ECO:0000256" key="6">
    <source>
        <dbReference type="ARBA" id="ARBA00023136"/>
    </source>
</evidence>
<evidence type="ECO:0000259" key="12">
    <source>
        <dbReference type="Pfam" id="PF07715"/>
    </source>
</evidence>
<name>A0A4S2B657_9BACE</name>
<feature type="signal peptide" evidence="10">
    <location>
        <begin position="1"/>
        <end position="27"/>
    </location>
</feature>
<protein>
    <submittedName>
        <fullName evidence="13">TonB-dependent receptor</fullName>
    </submittedName>
</protein>
<dbReference type="GO" id="GO:0009279">
    <property type="term" value="C:cell outer membrane"/>
    <property type="evidence" value="ECO:0007669"/>
    <property type="project" value="UniProtKB-SubCell"/>
</dbReference>
<dbReference type="InterPro" id="IPR008969">
    <property type="entry name" value="CarboxyPept-like_regulatory"/>
</dbReference>
<evidence type="ECO:0000256" key="4">
    <source>
        <dbReference type="ARBA" id="ARBA00022692"/>
    </source>
</evidence>
<keyword evidence="10" id="KW-0732">Signal</keyword>
<dbReference type="InterPro" id="IPR012910">
    <property type="entry name" value="Plug_dom"/>
</dbReference>
<keyword evidence="14" id="KW-1185">Reference proteome</keyword>
<sequence length="1053" mass="116507">MKQVNLRIYRTILTLLLGLFLSAGAYAQQISVKGTVKDQTGEPVIGANVLVKGTTNGVITDVDGKFVLQTMEKDILQISFMGYKTLEVKASSEPIAAILQEDTELLDEVVVIGYGTSRKEDLSTAVSTVKIDDKLKSRPANLGSYLQGQMPGVMIQSNGGDPMSDVSLSIRGRGSRGTDDNYNSGDGVLYVVDGVPGAPFSMEDVETITVLKDAASAAIYGASVGSGGVVVVTTKQAAVGKVKVNINISKSFKNAMNLPETLTAEQYNQVWADAVKTYGGIANPSRNPNVFAYGNVTRTDWMDAIFRTGSLEHYALSLSGGSEVMKGFASFAYDNDKGIMLNTYSRKFSAKGNMDFQIAKWLKLSERVTYEYKNGQGNIGTGHEGVLNQAVFFPRSATVYDYDKSGNLMTDDQGKPLYHGTVPRWAIDEGISSPYGEMRNPVATLQRLNQERPSTRIYSTTSLELKPLSSLTIKSDFTAGLDVRHEDIFSPRVLEVGRPDLDNTREMSNTWNSNILWETIATWAKVFNDVHHVSAMVGYSMKYEKYKWDRYYTSGYNLEDRHSITNGQAGNWSKYKPEESIWEESMISAFARIGYSYGDRYFLTGSLRRDATSKLYKDNNSGIFPAVSASWKISSESFFEPLKSVVSMLKLRGSWGQVGNVALVPRYSWNVPLNEVEWPIIYGQNLNHMVQNGVYAGSIGTKNLKWETTEQYGIGLDMGLFDNSLNLTVDYFNKRTKDLIEVVPMPSVAGVKVDPYGNVGDVVNRGWELGASYNKTIGDVTFGLNANISTVHNEVLDLGAMGYMQHNIVLNSLTPLRSSVGNPWYSYYVLKTDGIFQSEEEVKNFTWRDPETGMTKLIQPNAKPGDFRYVDFNNDGQITDDDKQYLGSYMPKITFGFGGNLQYKGIDFSFQFQGVGKSTIYNGFKQMGYTGRGQGGNMLADVLNSWDYNKTSGIPHLALIEDGNNNYSNLNDFFLENGSYLRLKNVTLGYTLPKNAMRTIGLPGSTLRFYLNGENLFTATDYSGIDPEVGNFGLDGGTYPVARSFSLGFNFSF</sequence>
<dbReference type="Proteomes" id="UP000310532">
    <property type="component" value="Unassembled WGS sequence"/>
</dbReference>
<accession>A0A4S2B657</accession>
<dbReference type="EMBL" id="SRYZ01000003">
    <property type="protein sequence ID" value="TGY09152.1"/>
    <property type="molecule type" value="Genomic_DNA"/>
</dbReference>
<dbReference type="Gene3D" id="2.60.40.1120">
    <property type="entry name" value="Carboxypeptidase-like, regulatory domain"/>
    <property type="match status" value="1"/>
</dbReference>
<keyword evidence="4 8" id="KW-0812">Transmembrane</keyword>
<evidence type="ECO:0000313" key="14">
    <source>
        <dbReference type="Proteomes" id="UP000310532"/>
    </source>
</evidence>
<evidence type="ECO:0000313" key="13">
    <source>
        <dbReference type="EMBL" id="TGY09152.1"/>
    </source>
</evidence>
<proteinExistence type="inferred from homology"/>
<feature type="domain" description="TonB-dependent receptor-like beta-barrel" evidence="11">
    <location>
        <begin position="423"/>
        <end position="1016"/>
    </location>
</feature>
<dbReference type="Gene3D" id="2.40.170.20">
    <property type="entry name" value="TonB-dependent receptor, beta-barrel domain"/>
    <property type="match status" value="1"/>
</dbReference>
<evidence type="ECO:0000256" key="10">
    <source>
        <dbReference type="SAM" id="SignalP"/>
    </source>
</evidence>
<feature type="chain" id="PRO_5020263577" evidence="10">
    <location>
        <begin position="28"/>
        <end position="1053"/>
    </location>
</feature>
<organism evidence="13 14">
    <name type="scientific">Bacteroides muris</name>
    <name type="common">ex Afrizal et al. 2022</name>
    <dbReference type="NCBI Taxonomy" id="2516960"/>
    <lineage>
        <taxon>Bacteria</taxon>
        <taxon>Pseudomonadati</taxon>
        <taxon>Bacteroidota</taxon>
        <taxon>Bacteroidia</taxon>
        <taxon>Bacteroidales</taxon>
        <taxon>Bacteroidaceae</taxon>
        <taxon>Bacteroides</taxon>
    </lineage>
</organism>
<keyword evidence="6 8" id="KW-0472">Membrane</keyword>
<dbReference type="RefSeq" id="WP_136009083.1">
    <property type="nucleotide sequence ID" value="NZ_SRYZ01000003.1"/>
</dbReference>
<comment type="subcellular location">
    <subcellularLocation>
        <location evidence="1 8">Cell outer membrane</location>
        <topology evidence="1 8">Multi-pass membrane protein</topology>
    </subcellularLocation>
</comment>
<keyword evidence="3 8" id="KW-1134">Transmembrane beta strand</keyword>
<dbReference type="SUPFAM" id="SSF56935">
    <property type="entry name" value="Porins"/>
    <property type="match status" value="1"/>
</dbReference>
<keyword evidence="13" id="KW-0675">Receptor</keyword>
<comment type="caution">
    <text evidence="13">The sequence shown here is derived from an EMBL/GenBank/DDBJ whole genome shotgun (WGS) entry which is preliminary data.</text>
</comment>
<comment type="similarity">
    <text evidence="8 9">Belongs to the TonB-dependent receptor family.</text>
</comment>
<evidence type="ECO:0000259" key="11">
    <source>
        <dbReference type="Pfam" id="PF00593"/>
    </source>
</evidence>
<dbReference type="SUPFAM" id="SSF49464">
    <property type="entry name" value="Carboxypeptidase regulatory domain-like"/>
    <property type="match status" value="1"/>
</dbReference>
<evidence type="ECO:0000256" key="8">
    <source>
        <dbReference type="PROSITE-ProRule" id="PRU01360"/>
    </source>
</evidence>
<dbReference type="FunFam" id="2.60.40.1120:FF:000003">
    <property type="entry name" value="Outer membrane protein Omp121"/>
    <property type="match status" value="1"/>
</dbReference>
<dbReference type="AlphaFoldDB" id="A0A4S2B657"/>
<dbReference type="Gene3D" id="2.170.130.10">
    <property type="entry name" value="TonB-dependent receptor, plug domain"/>
    <property type="match status" value="1"/>
</dbReference>
<dbReference type="PROSITE" id="PS52016">
    <property type="entry name" value="TONB_DEPENDENT_REC_3"/>
    <property type="match status" value="1"/>
</dbReference>
<dbReference type="InterPro" id="IPR000531">
    <property type="entry name" value="Beta-barrel_TonB"/>
</dbReference>
<dbReference type="InterPro" id="IPR037066">
    <property type="entry name" value="Plug_dom_sf"/>
</dbReference>
<dbReference type="Pfam" id="PF13715">
    <property type="entry name" value="CarbopepD_reg_2"/>
    <property type="match status" value="1"/>
</dbReference>
<dbReference type="InterPro" id="IPR039426">
    <property type="entry name" value="TonB-dep_rcpt-like"/>
</dbReference>
<evidence type="ECO:0000256" key="5">
    <source>
        <dbReference type="ARBA" id="ARBA00023077"/>
    </source>
</evidence>